<evidence type="ECO:0000256" key="1">
    <source>
        <dbReference type="PROSITE-ProRule" id="PRU00176"/>
    </source>
</evidence>
<reference evidence="5" key="1">
    <citation type="submission" date="2011-07" db="EMBL/GenBank/DDBJ databases">
        <title>Divergent evolution of antigenic variation in African trypanosomes.</title>
        <authorList>
            <person name="Jackson A.P."/>
            <person name="Berry A."/>
            <person name="Allison H.C."/>
            <person name="Burton P."/>
            <person name="Anderson J."/>
            <person name="Aslett M."/>
            <person name="Brown R."/>
            <person name="Corton N."/>
            <person name="Harris D."/>
            <person name="Hauser H."/>
            <person name="Gamble J."/>
            <person name="Gilderthorp R."/>
            <person name="McQuillan J."/>
            <person name="Quail M.A."/>
            <person name="Sanders M."/>
            <person name="Van Tonder A."/>
            <person name="Ginger M.L."/>
            <person name="Donelson J.E."/>
            <person name="Field M.C."/>
            <person name="Barry J.D."/>
            <person name="Berriman M."/>
            <person name="Hertz-Fowler C."/>
        </authorList>
    </citation>
    <scope>NUCLEOTIDE SEQUENCE [LARGE SCALE GENOMIC DNA]</scope>
    <source>
        <strain evidence="5">IL3000</strain>
    </source>
</reference>
<gene>
    <name evidence="4" type="ORF">TCIL3000_0_00900</name>
</gene>
<dbReference type="EMBL" id="CAEQ01002062">
    <property type="protein sequence ID" value="CCD15808.1"/>
    <property type="molecule type" value="Genomic_DNA"/>
</dbReference>
<keyword evidence="5" id="KW-1185">Reference proteome</keyword>
<sequence length="271" mass="30948">MPSRAVLRKKARRESKRRKQEAEGTKVGIATNATTTVQRQERPHKPQPKPPAVEPRMGQRMKRARQGADEKEEDTTTDGVSRKERKRFEAKRRLERQLKALNRAEADCSAEVGEADGEAGSCPDAEAQRHDPKYKNGTFWRDRKERRKRTVFLGNVPVRFKEHDVESLVRNELRRSWVPSEDEGAAEADVIEGEVVESVDFLNTMTNARRRHMYVTMRSVELAECVAKALNGKQVEGIALRCNFAADKTERKEAIQRRPGNGGPLLSHQRR</sequence>
<dbReference type="OMA" id="KVKHMYV"/>
<feature type="region of interest" description="Disordered" evidence="2">
    <location>
        <begin position="250"/>
        <end position="271"/>
    </location>
</feature>
<evidence type="ECO:0000313" key="4">
    <source>
        <dbReference type="EMBL" id="CCD15808.1"/>
    </source>
</evidence>
<dbReference type="AlphaFoldDB" id="F9WEU2"/>
<dbReference type="InterPro" id="IPR035979">
    <property type="entry name" value="RBD_domain_sf"/>
</dbReference>
<feature type="domain" description="RRM" evidence="3">
    <location>
        <begin position="149"/>
        <end position="247"/>
    </location>
</feature>
<dbReference type="GO" id="GO:0003723">
    <property type="term" value="F:RNA binding"/>
    <property type="evidence" value="ECO:0007669"/>
    <property type="project" value="UniProtKB-UniRule"/>
</dbReference>
<organism evidence="4 5">
    <name type="scientific">Trypanosoma congolense (strain IL3000)</name>
    <dbReference type="NCBI Taxonomy" id="1068625"/>
    <lineage>
        <taxon>Eukaryota</taxon>
        <taxon>Discoba</taxon>
        <taxon>Euglenozoa</taxon>
        <taxon>Kinetoplastea</taxon>
        <taxon>Metakinetoplastina</taxon>
        <taxon>Trypanosomatida</taxon>
        <taxon>Trypanosomatidae</taxon>
        <taxon>Trypanosoma</taxon>
        <taxon>Nannomonas</taxon>
    </lineage>
</organism>
<feature type="compositionally biased region" description="Basic residues" evidence="2">
    <location>
        <begin position="1"/>
        <end position="19"/>
    </location>
</feature>
<keyword evidence="1" id="KW-0694">RNA-binding</keyword>
<evidence type="ECO:0000256" key="2">
    <source>
        <dbReference type="SAM" id="MobiDB-lite"/>
    </source>
</evidence>
<dbReference type="InterPro" id="IPR012677">
    <property type="entry name" value="Nucleotide-bd_a/b_plait_sf"/>
</dbReference>
<dbReference type="SUPFAM" id="SSF54928">
    <property type="entry name" value="RNA-binding domain, RBD"/>
    <property type="match status" value="1"/>
</dbReference>
<evidence type="ECO:0000313" key="5">
    <source>
        <dbReference type="Proteomes" id="UP000000702"/>
    </source>
</evidence>
<protein>
    <submittedName>
        <fullName evidence="4">WGS project CAEQ00000000 data, annotated contig 31</fullName>
    </submittedName>
</protein>
<dbReference type="VEuPathDB" id="TriTrypDB:TcIL3000_0_00900"/>
<proteinExistence type="predicted"/>
<name>F9WEU2_TRYCI</name>
<feature type="region of interest" description="Disordered" evidence="2">
    <location>
        <begin position="1"/>
        <end position="93"/>
    </location>
</feature>
<comment type="caution">
    <text evidence="4">The sequence shown here is derived from an EMBL/GenBank/DDBJ whole genome shotgun (WGS) entry which is preliminary data.</text>
</comment>
<accession>F9WEU2</accession>
<dbReference type="Proteomes" id="UP000000702">
    <property type="component" value="Unassembled WGS sequence"/>
</dbReference>
<reference evidence="4 5" key="2">
    <citation type="journal article" date="2012" name="Proc. Natl. Acad. Sci. U.S.A.">
        <title>Antigenic diversity is generated by distinct evolutionary mechanisms in African trypanosome species.</title>
        <authorList>
            <person name="Jackson A.P."/>
            <person name="Berry A."/>
            <person name="Aslett M."/>
            <person name="Allison H.C."/>
            <person name="Burton P."/>
            <person name="Vavrova-Anderson J."/>
            <person name="Brown R."/>
            <person name="Browne H."/>
            <person name="Corton N."/>
            <person name="Hauser H."/>
            <person name="Gamble J."/>
            <person name="Gilderthorp R."/>
            <person name="Marcello L."/>
            <person name="McQuillan J."/>
            <person name="Otto T.D."/>
            <person name="Quail M.A."/>
            <person name="Sanders M.J."/>
            <person name="van Tonder A."/>
            <person name="Ginger M.L."/>
            <person name="Field M.C."/>
            <person name="Barry J.D."/>
            <person name="Hertz-Fowler C."/>
            <person name="Berriman M."/>
        </authorList>
    </citation>
    <scope>NUCLEOTIDE SEQUENCE [LARGE SCALE GENOMIC DNA]</scope>
    <source>
        <strain evidence="4 5">IL3000</strain>
    </source>
</reference>
<dbReference type="Gene3D" id="3.30.70.330">
    <property type="match status" value="1"/>
</dbReference>
<feature type="region of interest" description="Disordered" evidence="2">
    <location>
        <begin position="114"/>
        <end position="136"/>
    </location>
</feature>
<evidence type="ECO:0000259" key="3">
    <source>
        <dbReference type="PROSITE" id="PS50102"/>
    </source>
</evidence>
<dbReference type="PROSITE" id="PS50102">
    <property type="entry name" value="RRM"/>
    <property type="match status" value="1"/>
</dbReference>
<dbReference type="InterPro" id="IPR000504">
    <property type="entry name" value="RRM_dom"/>
</dbReference>